<dbReference type="AlphaFoldDB" id="A0A3S0A3A9"/>
<gene>
    <name evidence="2" type="ORF">EJC49_03230</name>
</gene>
<sequence>MERLTAKPSCVLRQRVYSPTADCRLPTADCRLPTADCRLPTDLRAKRAPCPTTRRRSSKPCAPSSAARSSSSWTMTGARTRAI</sequence>
<accession>A0A3S0A3A9</accession>
<dbReference type="Proteomes" id="UP000278398">
    <property type="component" value="Unassembled WGS sequence"/>
</dbReference>
<feature type="region of interest" description="Disordered" evidence="1">
    <location>
        <begin position="48"/>
        <end position="83"/>
    </location>
</feature>
<proteinExistence type="predicted"/>
<feature type="compositionally biased region" description="Low complexity" evidence="1">
    <location>
        <begin position="59"/>
        <end position="72"/>
    </location>
</feature>
<organism evidence="2 3">
    <name type="scientific">Aquibium carbonis</name>
    <dbReference type="NCBI Taxonomy" id="2495581"/>
    <lineage>
        <taxon>Bacteria</taxon>
        <taxon>Pseudomonadati</taxon>
        <taxon>Pseudomonadota</taxon>
        <taxon>Alphaproteobacteria</taxon>
        <taxon>Hyphomicrobiales</taxon>
        <taxon>Phyllobacteriaceae</taxon>
        <taxon>Aquibium</taxon>
    </lineage>
</organism>
<reference evidence="2 3" key="1">
    <citation type="submission" date="2018-12" db="EMBL/GenBank/DDBJ databases">
        <title>Mesorhizobium carbonis sp. nov., isolated from coal mine water.</title>
        <authorList>
            <person name="Xin W."/>
            <person name="Xu Z."/>
            <person name="Xiang F."/>
            <person name="Zhang J."/>
            <person name="Xi L."/>
            <person name="Liu J."/>
        </authorList>
    </citation>
    <scope>NUCLEOTIDE SEQUENCE [LARGE SCALE GENOMIC DNA]</scope>
    <source>
        <strain evidence="2 3">B2.3</strain>
    </source>
</reference>
<keyword evidence="3" id="KW-1185">Reference proteome</keyword>
<protein>
    <submittedName>
        <fullName evidence="2">Uncharacterized protein</fullName>
    </submittedName>
</protein>
<comment type="caution">
    <text evidence="2">The sequence shown here is derived from an EMBL/GenBank/DDBJ whole genome shotgun (WGS) entry which is preliminary data.</text>
</comment>
<evidence type="ECO:0000256" key="1">
    <source>
        <dbReference type="SAM" id="MobiDB-lite"/>
    </source>
</evidence>
<dbReference type="EMBL" id="RWKW01000008">
    <property type="protein sequence ID" value="RST87910.1"/>
    <property type="molecule type" value="Genomic_DNA"/>
</dbReference>
<name>A0A3S0A3A9_9HYPH</name>
<evidence type="ECO:0000313" key="2">
    <source>
        <dbReference type="EMBL" id="RST87910.1"/>
    </source>
</evidence>
<evidence type="ECO:0000313" key="3">
    <source>
        <dbReference type="Proteomes" id="UP000278398"/>
    </source>
</evidence>